<sequence length="91" mass="10937">MRWFILILIFIFGIMGIEIYQNIELFKDSYAIQRLQSEIRKMEKENNLLKKRVSSSLSLGMLERYARNKLNLSEPYRVKLIKERNALKRGK</sequence>
<evidence type="ECO:0000313" key="1">
    <source>
        <dbReference type="EMBL" id="RLE07471.1"/>
    </source>
</evidence>
<protein>
    <recommendedName>
        <fullName evidence="3">Cell division protein FtsL</fullName>
    </recommendedName>
</protein>
<dbReference type="AlphaFoldDB" id="A0A662D3R7"/>
<comment type="caution">
    <text evidence="1">The sequence shown here is derived from an EMBL/GenBank/DDBJ whole genome shotgun (WGS) entry which is preliminary data.</text>
</comment>
<dbReference type="EMBL" id="QMPY01000092">
    <property type="protein sequence ID" value="RLE07471.1"/>
    <property type="molecule type" value="Genomic_DNA"/>
</dbReference>
<name>A0A662D3R7_UNCAE</name>
<gene>
    <name evidence="1" type="ORF">DRZ78_02940</name>
</gene>
<reference evidence="1 2" key="1">
    <citation type="submission" date="2018-06" db="EMBL/GenBank/DDBJ databases">
        <title>Extensive metabolic versatility and redundancy in microbially diverse, dynamic hydrothermal sediments.</title>
        <authorList>
            <person name="Dombrowski N."/>
            <person name="Teske A."/>
            <person name="Baker B.J."/>
        </authorList>
    </citation>
    <scope>NUCLEOTIDE SEQUENCE [LARGE SCALE GENOMIC DNA]</scope>
    <source>
        <strain evidence="1">B7_G13</strain>
    </source>
</reference>
<proteinExistence type="predicted"/>
<accession>A0A662D3R7</accession>
<dbReference type="Proteomes" id="UP000277457">
    <property type="component" value="Unassembled WGS sequence"/>
</dbReference>
<evidence type="ECO:0008006" key="3">
    <source>
        <dbReference type="Google" id="ProtNLM"/>
    </source>
</evidence>
<organism evidence="1 2">
    <name type="scientific">Aerophobetes bacterium</name>
    <dbReference type="NCBI Taxonomy" id="2030807"/>
    <lineage>
        <taxon>Bacteria</taxon>
        <taxon>Candidatus Aerophobota</taxon>
    </lineage>
</organism>
<evidence type="ECO:0000313" key="2">
    <source>
        <dbReference type="Proteomes" id="UP000277457"/>
    </source>
</evidence>